<dbReference type="AlphaFoldDB" id="A0A212IB49"/>
<proteinExistence type="predicted"/>
<organism evidence="3">
    <name type="scientific">uncultured Citrobacter sp</name>
    <dbReference type="NCBI Taxonomy" id="200446"/>
    <lineage>
        <taxon>Bacteria</taxon>
        <taxon>Pseudomonadati</taxon>
        <taxon>Pseudomonadota</taxon>
        <taxon>Gammaproteobacteria</taxon>
        <taxon>Enterobacterales</taxon>
        <taxon>Enterobacteriaceae</taxon>
        <taxon>Citrobacter</taxon>
        <taxon>environmental samples</taxon>
    </lineage>
</organism>
<name>A0A212IB49_9ENTR</name>
<dbReference type="EMBL" id="FLUB01000016">
    <property type="protein sequence ID" value="SBV64008.1"/>
    <property type="molecule type" value="Genomic_DNA"/>
</dbReference>
<feature type="region of interest" description="Disordered" evidence="1">
    <location>
        <begin position="1"/>
        <end position="20"/>
    </location>
</feature>
<evidence type="ECO:0000256" key="1">
    <source>
        <dbReference type="SAM" id="MobiDB-lite"/>
    </source>
</evidence>
<protein>
    <submittedName>
        <fullName evidence="3">Uncharacterized protein</fullName>
    </submittedName>
</protein>
<accession>A0A212IB49</accession>
<sequence>MTQANEGSQRSSGSKDEDYAGIAQLVEHDLAKVGVASSSLVSRSKFLPQ</sequence>
<evidence type="ECO:0000313" key="3">
    <source>
        <dbReference type="EMBL" id="SBV64008.1"/>
    </source>
</evidence>
<gene>
    <name evidence="2" type="ORF">KL86CIT2_270019</name>
    <name evidence="3" type="ORF">KM92CIT3_40205</name>
</gene>
<evidence type="ECO:0000313" key="2">
    <source>
        <dbReference type="EMBL" id="SBV62866.1"/>
    </source>
</evidence>
<reference evidence="3" key="1">
    <citation type="submission" date="2016-04" db="EMBL/GenBank/DDBJ databases">
        <authorList>
            <person name="Evans L.H."/>
            <person name="Alamgir A."/>
            <person name="Owens N."/>
            <person name="Weber N.D."/>
            <person name="Virtaneva K."/>
            <person name="Barbian K."/>
            <person name="Babar A."/>
            <person name="Rosenke K."/>
        </authorList>
    </citation>
    <scope>NUCLEOTIDE SEQUENCE</scope>
    <source>
        <strain evidence="2">86-2</strain>
        <strain evidence="3">92-3</strain>
    </source>
</reference>
<feature type="compositionally biased region" description="Polar residues" evidence="1">
    <location>
        <begin position="1"/>
        <end position="12"/>
    </location>
</feature>
<dbReference type="AntiFam" id="ANF00010">
    <property type="entry name" value="tRNA translation"/>
</dbReference>
<dbReference type="EMBL" id="FLUA01000024">
    <property type="protein sequence ID" value="SBV62866.1"/>
    <property type="molecule type" value="Genomic_DNA"/>
</dbReference>